<dbReference type="OrthoDB" id="5099597at2759"/>
<keyword evidence="1" id="KW-0175">Coiled coil</keyword>
<evidence type="ECO:0000313" key="3">
    <source>
        <dbReference type="EMBL" id="PTD07982.1"/>
    </source>
</evidence>
<name>A0A2T4GWP6_FUSCU</name>
<dbReference type="AlphaFoldDB" id="A0A2T4GWP6"/>
<reference evidence="3 5" key="1">
    <citation type="submission" date="2018-02" db="EMBL/GenBank/DDBJ databases">
        <title>Fusarium culmorum secondary metabolites in fungal-bacterial-plant interactions.</title>
        <authorList>
            <person name="Schmidt R."/>
        </authorList>
    </citation>
    <scope>NUCLEOTIDE SEQUENCE [LARGE SCALE GENOMIC DNA]</scope>
    <source>
        <strain evidence="3 5">PV</strain>
    </source>
</reference>
<accession>A0A2T4GWP6</accession>
<keyword evidence="5" id="KW-1185">Reference proteome</keyword>
<evidence type="ECO:0000256" key="1">
    <source>
        <dbReference type="SAM" id="Coils"/>
    </source>
</evidence>
<organism evidence="3 5">
    <name type="scientific">Fusarium culmorum</name>
    <dbReference type="NCBI Taxonomy" id="5516"/>
    <lineage>
        <taxon>Eukaryota</taxon>
        <taxon>Fungi</taxon>
        <taxon>Dikarya</taxon>
        <taxon>Ascomycota</taxon>
        <taxon>Pezizomycotina</taxon>
        <taxon>Sordariomycetes</taxon>
        <taxon>Hypocreomycetidae</taxon>
        <taxon>Hypocreales</taxon>
        <taxon>Nectriaceae</taxon>
        <taxon>Fusarium</taxon>
    </lineage>
</organism>
<evidence type="ECO:0000313" key="5">
    <source>
        <dbReference type="Proteomes" id="UP000241587"/>
    </source>
</evidence>
<dbReference type="EMBL" id="CP064747">
    <property type="protein sequence ID" value="QPC59696.1"/>
    <property type="molecule type" value="Genomic_DNA"/>
</dbReference>
<protein>
    <submittedName>
        <fullName evidence="3">Uncharacterized protein</fullName>
    </submittedName>
</protein>
<dbReference type="Proteomes" id="UP000241587">
    <property type="component" value="Unassembled WGS sequence"/>
</dbReference>
<dbReference type="EMBL" id="PVEM01000006">
    <property type="protein sequence ID" value="PTD07982.1"/>
    <property type="molecule type" value="Genomic_DNA"/>
</dbReference>
<feature type="region of interest" description="Disordered" evidence="2">
    <location>
        <begin position="1"/>
        <end position="73"/>
    </location>
</feature>
<sequence length="251" mass="28563">MNIPEDSLMPEYGDGIHGLRPFTPTEPETDSGRSLVNHIRVPEHQQPIPQKRTRLSAGLNSDCSTPPEESFGLQGASADEEASRVVSFNLCLHDRVTDLYYQSQETSYRISTKRNIQALDERIVNTKNLMELCSNELIEKQHGAYSARELEDARRRQDEAKQSLQALRDGIEDDRKIYTETLERIEIFKETIQDFKQTITKYAKERRALYAKLAILNIPGCQNLDVVPTETLDVFCSSAIEVLKSVERGCD</sequence>
<gene>
    <name evidence="3" type="ORF">FCULG_00006111</name>
    <name evidence="4" type="ORF">HYE67_001927</name>
</gene>
<feature type="coiled-coil region" evidence="1">
    <location>
        <begin position="116"/>
        <end position="170"/>
    </location>
</feature>
<proteinExistence type="predicted"/>
<dbReference type="Proteomes" id="UP000663297">
    <property type="component" value="Chromosome 1"/>
</dbReference>
<reference evidence="4" key="2">
    <citation type="submission" date="2020-11" db="EMBL/GenBank/DDBJ databases">
        <title>The chromosome-scale genome resource for two endophytic Fusarium species: F. culmorum and F. pseudograminearum.</title>
        <authorList>
            <person name="Yuan Z."/>
        </authorList>
    </citation>
    <scope>NUCLEOTIDE SEQUENCE</scope>
    <source>
        <strain evidence="4">Class2-1B</strain>
    </source>
</reference>
<evidence type="ECO:0000256" key="2">
    <source>
        <dbReference type="SAM" id="MobiDB-lite"/>
    </source>
</evidence>
<evidence type="ECO:0000313" key="4">
    <source>
        <dbReference type="EMBL" id="QPC59696.1"/>
    </source>
</evidence>